<comment type="similarity">
    <text evidence="1">Belongs to the TRAFAC class myosin-kinesin ATPase superfamily. Kinesin family. KIN-14 subfamily.</text>
</comment>
<keyword evidence="6 7" id="KW-0505">Motor protein</keyword>
<feature type="compositionally biased region" description="Polar residues" evidence="9">
    <location>
        <begin position="789"/>
        <end position="799"/>
    </location>
</feature>
<dbReference type="GO" id="GO:0005874">
    <property type="term" value="C:microtubule"/>
    <property type="evidence" value="ECO:0007669"/>
    <property type="project" value="UniProtKB-KW"/>
</dbReference>
<dbReference type="PRINTS" id="PR00380">
    <property type="entry name" value="KINESINHEAVY"/>
</dbReference>
<dbReference type="EMBL" id="OY731399">
    <property type="protein sequence ID" value="CAJ1931308.1"/>
    <property type="molecule type" value="Genomic_DNA"/>
</dbReference>
<feature type="region of interest" description="Disordered" evidence="9">
    <location>
        <begin position="1261"/>
        <end position="1284"/>
    </location>
</feature>
<dbReference type="PROSITE" id="PS50067">
    <property type="entry name" value="KINESIN_MOTOR_2"/>
    <property type="match status" value="1"/>
</dbReference>
<dbReference type="InterPro" id="IPR001752">
    <property type="entry name" value="Kinesin_motor_dom"/>
</dbReference>
<dbReference type="GO" id="GO:0007018">
    <property type="term" value="P:microtubule-based movement"/>
    <property type="evidence" value="ECO:0007669"/>
    <property type="project" value="InterPro"/>
</dbReference>
<dbReference type="GO" id="GO:0031022">
    <property type="term" value="P:nuclear migration along microfilament"/>
    <property type="evidence" value="ECO:0007669"/>
    <property type="project" value="UniProtKB-ARBA"/>
</dbReference>
<sequence>MAEQSNRWSWNITGFEPWKSPSPEQNDKKPSAPFARRDSTSSVPSHSVASKVEELRDKVKVMRFLFHVYRVLLLSNSVTANEITMLNFFGESSSGFCFRIGGVLLEYYIKQVQSSLVKVPDLQIPGGMLRLCPDFDAWCFAQLARNDYVQLRQEASELQEYSNAKLDRVTRYLGVLAEKAHKLDQATLEAEARISSVINEKKKLFNDLLTSKGNIRVFCRTRPLFEDEGPSVVEFPDDYTIRVNTGDESLSNSKKEFEFDRVYGPHVGQAELFSDVQPMVQSALDGYNISLFAYGQTHSGKTHTMVEGSSYDRGLYARCFEELFDLSNLDTTATSQYTFCITVCELYNEQIRDLILESGKSLPKLCFGSPEYLMELMQEKVDNPLEFSRVLKAAFQSRGNNPLKINISIDSILSLMELVMSMHRSDKLSLVDLAGSEGLITEDDSGERVTDMLHVMKSLSALGDVLSSLTSKKDVVPYENSVLTKLFADSLGGSSKTLMIVNVCPNSSNLSETLLSLNFSARARNSVLSLGNRDTIKKWRDVANDARKELYEKEKEIQVLKQDCVRLKQALKDANDQCVLLFNEVQKAWNVSSALQTDLKSEHILLADNYKAEKEENSQLRNQVAHILQLEQEQNLQIQQRDSTIQSLQVPEIVRLLFHFAPTVVATPRASAICHIAGSSTTTTTVLSTYLLCSLWHGIADHCAKIGSLEIQLNEALKSSNTRLNVGSETVSGAQSKSRTTGDGMDSSAVTNKLEEELKKRDALIERLHVENEKLFDKLTEKASLAGSPKQSSPLTRGSVNVEPRNMGSTTARDRSMDVLPSSLVIDKHDGTVALFKSGSEKVKTTPAGEYLTAALNDFNPDLYEGLAAISDGANKLLMLVLAAVIKAGASREHEILAEIRDAVFSFIRKMEPRRVMDTMLVSRVRILYIRSLLARSPELQSIKVLPVECFLEKANTGPSRGSSRASSPGRSSVQYVDEHIQGFKVNIKPEKKSKFSSVVLKIRGIDEETWRQQVTGGKLREISEEAKSFAIGNKAIAALFVHTPAGELQRQIRSWLAEKFDFLSLMGNDAPGGTIGQLELISTAIMDGWMAGLGSALSPQTDALGQLFFEYSKRVYTSQLQHLKDIAGTLATEEADEAAQVAKLRSALESVDHKRRKILQQMRSDVVLLTLENGGSPIQNPSTAAEDARLASLISLDRILKQVKDITRLSTVNTIEKSKKRAVIGSLDKLTEQMPALLEIDHPCAQRYIADARRMVESIPEEDDRIQNLSHSRKSSIDTGSGSGTDVAQWNVLQFNTGNTSPFIIKCGANSNSELIIKAEARVQEPKGGEIVRVAPRPSILEYMSLEEMKQVFAELPEALRLLALARTADGTRARYSRLYRTLAMKVPSLRDLVSELEKGGALKDKLLRAGKSCDDKVSQRCGFPDGERRR</sequence>
<dbReference type="FunFam" id="3.40.850.10:FF:000058">
    <property type="entry name" value="kinesin-like protein KIN-14B isoform X1"/>
    <property type="match status" value="1"/>
</dbReference>
<feature type="region of interest" description="Disordered" evidence="9">
    <location>
        <begin position="725"/>
        <end position="748"/>
    </location>
</feature>
<evidence type="ECO:0000256" key="7">
    <source>
        <dbReference type="PROSITE-ProRule" id="PRU00283"/>
    </source>
</evidence>
<evidence type="ECO:0000256" key="8">
    <source>
        <dbReference type="SAM" id="Coils"/>
    </source>
</evidence>
<evidence type="ECO:0000256" key="9">
    <source>
        <dbReference type="SAM" id="MobiDB-lite"/>
    </source>
</evidence>
<keyword evidence="4 7" id="KW-0067">ATP-binding</keyword>
<feature type="region of interest" description="Disordered" evidence="9">
    <location>
        <begin position="783"/>
        <end position="813"/>
    </location>
</feature>
<dbReference type="GO" id="GO:0005829">
    <property type="term" value="C:cytosol"/>
    <property type="evidence" value="ECO:0007669"/>
    <property type="project" value="UniProtKB-ARBA"/>
</dbReference>
<dbReference type="GO" id="GO:0005524">
    <property type="term" value="F:ATP binding"/>
    <property type="evidence" value="ECO:0007669"/>
    <property type="project" value="UniProtKB-UniRule"/>
</dbReference>
<feature type="coiled-coil region" evidence="8">
    <location>
        <begin position="536"/>
        <end position="577"/>
    </location>
</feature>
<evidence type="ECO:0000256" key="4">
    <source>
        <dbReference type="ARBA" id="ARBA00022840"/>
    </source>
</evidence>
<dbReference type="Gene3D" id="3.40.850.10">
    <property type="entry name" value="Kinesin motor domain"/>
    <property type="match status" value="1"/>
</dbReference>
<name>A0AA86V967_9FABA</name>
<feature type="region of interest" description="Disordered" evidence="9">
    <location>
        <begin position="1"/>
        <end position="45"/>
    </location>
</feature>
<feature type="compositionally biased region" description="Polar residues" evidence="9">
    <location>
        <begin position="1"/>
        <end position="12"/>
    </location>
</feature>
<evidence type="ECO:0000256" key="5">
    <source>
        <dbReference type="ARBA" id="ARBA00023054"/>
    </source>
</evidence>
<dbReference type="PANTHER" id="PTHR47972:SF22">
    <property type="entry name" value="KINESIN-LIKE PROTEIN KIN-14A-RELATED"/>
    <property type="match status" value="1"/>
</dbReference>
<proteinExistence type="inferred from homology"/>
<dbReference type="Gramene" id="rna-AYBTSS11_LOCUS5179">
    <property type="protein sequence ID" value="CAJ1931308.1"/>
    <property type="gene ID" value="gene-AYBTSS11_LOCUS5179"/>
</dbReference>
<dbReference type="InterPro" id="IPR036961">
    <property type="entry name" value="Kinesin_motor_dom_sf"/>
</dbReference>
<evidence type="ECO:0000259" key="10">
    <source>
        <dbReference type="PROSITE" id="PS50067"/>
    </source>
</evidence>
<dbReference type="Pfam" id="PF00225">
    <property type="entry name" value="Kinesin"/>
    <property type="match status" value="1"/>
</dbReference>
<dbReference type="InterPro" id="IPR027640">
    <property type="entry name" value="Kinesin-like_fam"/>
</dbReference>
<dbReference type="InterPro" id="IPR027417">
    <property type="entry name" value="P-loop_NTPase"/>
</dbReference>
<gene>
    <name evidence="11" type="ORF">AYBTSS11_LOCUS5179</name>
</gene>
<evidence type="ECO:0000256" key="6">
    <source>
        <dbReference type="ARBA" id="ARBA00023175"/>
    </source>
</evidence>
<feature type="compositionally biased region" description="Basic and acidic residues" evidence="9">
    <location>
        <begin position="25"/>
        <end position="39"/>
    </location>
</feature>
<evidence type="ECO:0000313" key="11">
    <source>
        <dbReference type="EMBL" id="CAJ1931308.1"/>
    </source>
</evidence>
<dbReference type="GO" id="GO:0009904">
    <property type="term" value="P:chloroplast accumulation movement"/>
    <property type="evidence" value="ECO:0007669"/>
    <property type="project" value="UniProtKB-ARBA"/>
</dbReference>
<evidence type="ECO:0000313" key="12">
    <source>
        <dbReference type="Proteomes" id="UP001189624"/>
    </source>
</evidence>
<dbReference type="GO" id="GO:0003777">
    <property type="term" value="F:microtubule motor activity"/>
    <property type="evidence" value="ECO:0007669"/>
    <property type="project" value="InterPro"/>
</dbReference>
<dbReference type="SMART" id="SM00129">
    <property type="entry name" value="KISc"/>
    <property type="match status" value="1"/>
</dbReference>
<feature type="domain" description="Kinesin motor" evidence="10">
    <location>
        <begin position="214"/>
        <end position="526"/>
    </location>
</feature>
<reference evidence="11" key="1">
    <citation type="submission" date="2023-10" db="EMBL/GenBank/DDBJ databases">
        <authorList>
            <person name="Domelevo Entfellner J.-B."/>
        </authorList>
    </citation>
    <scope>NUCLEOTIDE SEQUENCE</scope>
</reference>
<evidence type="ECO:0000256" key="2">
    <source>
        <dbReference type="ARBA" id="ARBA00022701"/>
    </source>
</evidence>
<evidence type="ECO:0000256" key="1">
    <source>
        <dbReference type="ARBA" id="ARBA00010899"/>
    </source>
</evidence>
<dbReference type="GO" id="GO:0005886">
    <property type="term" value="C:plasma membrane"/>
    <property type="evidence" value="ECO:0007669"/>
    <property type="project" value="UniProtKB-ARBA"/>
</dbReference>
<organism evidence="11 12">
    <name type="scientific">Sphenostylis stenocarpa</name>
    <dbReference type="NCBI Taxonomy" id="92480"/>
    <lineage>
        <taxon>Eukaryota</taxon>
        <taxon>Viridiplantae</taxon>
        <taxon>Streptophyta</taxon>
        <taxon>Embryophyta</taxon>
        <taxon>Tracheophyta</taxon>
        <taxon>Spermatophyta</taxon>
        <taxon>Magnoliopsida</taxon>
        <taxon>eudicotyledons</taxon>
        <taxon>Gunneridae</taxon>
        <taxon>Pentapetalae</taxon>
        <taxon>rosids</taxon>
        <taxon>fabids</taxon>
        <taxon>Fabales</taxon>
        <taxon>Fabaceae</taxon>
        <taxon>Papilionoideae</taxon>
        <taxon>50 kb inversion clade</taxon>
        <taxon>NPAAA clade</taxon>
        <taxon>indigoferoid/millettioid clade</taxon>
        <taxon>Phaseoleae</taxon>
        <taxon>Sphenostylis</taxon>
    </lineage>
</organism>
<dbReference type="GO" id="GO:0008017">
    <property type="term" value="F:microtubule binding"/>
    <property type="evidence" value="ECO:0007669"/>
    <property type="project" value="InterPro"/>
</dbReference>
<dbReference type="GO" id="GO:0009903">
    <property type="term" value="P:chloroplast avoidance movement"/>
    <property type="evidence" value="ECO:0007669"/>
    <property type="project" value="UniProtKB-ARBA"/>
</dbReference>
<keyword evidence="12" id="KW-1185">Reference proteome</keyword>
<evidence type="ECO:0000256" key="3">
    <source>
        <dbReference type="ARBA" id="ARBA00022741"/>
    </source>
</evidence>
<protein>
    <recommendedName>
        <fullName evidence="10">Kinesin motor domain-containing protein</fullName>
    </recommendedName>
</protein>
<dbReference type="Proteomes" id="UP001189624">
    <property type="component" value="Chromosome 2"/>
</dbReference>
<keyword evidence="3 7" id="KW-0547">Nucleotide-binding</keyword>
<keyword evidence="2" id="KW-0493">Microtubule</keyword>
<keyword evidence="5 8" id="KW-0175">Coiled coil</keyword>
<dbReference type="SUPFAM" id="SSF52540">
    <property type="entry name" value="P-loop containing nucleoside triphosphate hydrolases"/>
    <property type="match status" value="1"/>
</dbReference>
<feature type="binding site" evidence="7">
    <location>
        <begin position="295"/>
        <end position="302"/>
    </location>
    <ligand>
        <name>ATP</name>
        <dbReference type="ChEBI" id="CHEBI:30616"/>
    </ligand>
</feature>
<feature type="compositionally biased region" description="Polar residues" evidence="9">
    <location>
        <begin position="725"/>
        <end position="741"/>
    </location>
</feature>
<dbReference type="PANTHER" id="PTHR47972">
    <property type="entry name" value="KINESIN-LIKE PROTEIN KLP-3"/>
    <property type="match status" value="1"/>
</dbReference>
<accession>A0AA86V967</accession>